<gene>
    <name evidence="1" type="ORF">AKJ64_01830</name>
</gene>
<evidence type="ECO:0000313" key="2">
    <source>
        <dbReference type="Proteomes" id="UP000070373"/>
    </source>
</evidence>
<dbReference type="EMBL" id="LHXN01000023">
    <property type="protein sequence ID" value="KXA92936.1"/>
    <property type="molecule type" value="Genomic_DNA"/>
</dbReference>
<proteinExistence type="predicted"/>
<dbReference type="AlphaFoldDB" id="A0A133UFP5"/>
<name>A0A133UFP5_9EURY</name>
<keyword evidence="2" id="KW-1185">Reference proteome</keyword>
<comment type="caution">
    <text evidence="1">The sequence shown here is derived from an EMBL/GenBank/DDBJ whole genome shotgun (WGS) entry which is preliminary data.</text>
</comment>
<protein>
    <submittedName>
        <fullName evidence="1">Uncharacterized protein</fullName>
    </submittedName>
</protein>
<accession>A0A133UFP5</accession>
<sequence length="216" mass="23931">MSATEIEINTRETHYFKITAENSWGGIVEQCEEKARGTDLEGAMVRVDVHGELESEFRRGELEEIFKGKPLVLNISDETLSEEKRSGGEIERRARESAIGTLEAALKAKGIRENEIDEAIHGSGIDIEEALEGSGEKGSGVSTISGKPLLELLDFGILSDEDFQGLKQALMALLAEGEQKIIDKSDLDDHIDKGWRYVESVDEGRAIVEKQLHHRL</sequence>
<evidence type="ECO:0000313" key="1">
    <source>
        <dbReference type="EMBL" id="KXA92936.1"/>
    </source>
</evidence>
<reference evidence="1 2" key="1">
    <citation type="journal article" date="2016" name="Sci. Rep.">
        <title>Metabolic traits of an uncultured archaeal lineage -MSBL1- from brine pools of the Red Sea.</title>
        <authorList>
            <person name="Mwirichia R."/>
            <person name="Alam I."/>
            <person name="Rashid M."/>
            <person name="Vinu M."/>
            <person name="Ba-Alawi W."/>
            <person name="Anthony Kamau A."/>
            <person name="Kamanda Ngugi D."/>
            <person name="Goker M."/>
            <person name="Klenk H.P."/>
            <person name="Bajic V."/>
            <person name="Stingl U."/>
        </authorList>
    </citation>
    <scope>NUCLEOTIDE SEQUENCE [LARGE SCALE GENOMIC DNA]</scope>
    <source>
        <strain evidence="1">SCGC-AAA259E17</strain>
    </source>
</reference>
<organism evidence="1 2">
    <name type="scientific">candidate division MSBL1 archaeon SCGC-AAA259E17</name>
    <dbReference type="NCBI Taxonomy" id="1698263"/>
    <lineage>
        <taxon>Archaea</taxon>
        <taxon>Methanobacteriati</taxon>
        <taxon>Methanobacteriota</taxon>
        <taxon>candidate division MSBL1</taxon>
    </lineage>
</organism>
<dbReference type="Proteomes" id="UP000070373">
    <property type="component" value="Unassembled WGS sequence"/>
</dbReference>